<dbReference type="InterPro" id="IPR001853">
    <property type="entry name" value="DSBA-like_thioredoxin_dom"/>
</dbReference>
<dbReference type="PANTHER" id="PTHR13887:SF41">
    <property type="entry name" value="THIOREDOXIN SUPERFAMILY PROTEIN"/>
    <property type="match status" value="1"/>
</dbReference>
<evidence type="ECO:0000313" key="3">
    <source>
        <dbReference type="Proteomes" id="UP001597469"/>
    </source>
</evidence>
<protein>
    <submittedName>
        <fullName evidence="2">DsbA family oxidoreductase</fullName>
    </submittedName>
</protein>
<feature type="domain" description="DSBA-like thioredoxin" evidence="1">
    <location>
        <begin position="5"/>
        <end position="205"/>
    </location>
</feature>
<evidence type="ECO:0000259" key="1">
    <source>
        <dbReference type="Pfam" id="PF01323"/>
    </source>
</evidence>
<accession>A0ABW5M2M9</accession>
<dbReference type="RefSeq" id="WP_381520923.1">
    <property type="nucleotide sequence ID" value="NZ_JBHULN010000003.1"/>
</dbReference>
<gene>
    <name evidence="2" type="ORF">ACFSUS_06800</name>
</gene>
<dbReference type="PANTHER" id="PTHR13887">
    <property type="entry name" value="GLUTATHIONE S-TRANSFERASE KAPPA"/>
    <property type="match status" value="1"/>
</dbReference>
<name>A0ABW5M2M9_9BACT</name>
<dbReference type="Pfam" id="PF01323">
    <property type="entry name" value="DSBA"/>
    <property type="match status" value="1"/>
</dbReference>
<proteinExistence type="predicted"/>
<dbReference type="Proteomes" id="UP001597469">
    <property type="component" value="Unassembled WGS sequence"/>
</dbReference>
<keyword evidence="3" id="KW-1185">Reference proteome</keyword>
<dbReference type="InterPro" id="IPR036249">
    <property type="entry name" value="Thioredoxin-like_sf"/>
</dbReference>
<sequence>MNPVQIDILSDLVCPWCYIGRRRLEDALTQIPEVETQIHWQPFELFPQIPVSGVERHTHMAQVFGSARRRDAVFAEVARTGQAEGIDLRFDTILHSPNTFLLHRLLWKAGQQGYQDALAMALFKAFFTENRDLTQRTQLDTVLAPFGWSPTQLDQFLTSHEGAATVRHQQRLYRFAGITSVPTYIFNNQIMLVGAQPPEQFVKVITQAARIAPLPAEV</sequence>
<comment type="caution">
    <text evidence="2">The sequence shown here is derived from an EMBL/GenBank/DDBJ whole genome shotgun (WGS) entry which is preliminary data.</text>
</comment>
<dbReference type="EMBL" id="JBHULN010000003">
    <property type="protein sequence ID" value="MFD2570336.1"/>
    <property type="molecule type" value="Genomic_DNA"/>
</dbReference>
<dbReference type="SUPFAM" id="SSF52833">
    <property type="entry name" value="Thioredoxin-like"/>
    <property type="match status" value="1"/>
</dbReference>
<dbReference type="CDD" id="cd03024">
    <property type="entry name" value="DsbA_FrnE"/>
    <property type="match status" value="1"/>
</dbReference>
<organism evidence="2 3">
    <name type="scientific">Spirosoma soli</name>
    <dbReference type="NCBI Taxonomy" id="1770529"/>
    <lineage>
        <taxon>Bacteria</taxon>
        <taxon>Pseudomonadati</taxon>
        <taxon>Bacteroidota</taxon>
        <taxon>Cytophagia</taxon>
        <taxon>Cytophagales</taxon>
        <taxon>Cytophagaceae</taxon>
        <taxon>Spirosoma</taxon>
    </lineage>
</organism>
<dbReference type="Gene3D" id="3.40.30.10">
    <property type="entry name" value="Glutaredoxin"/>
    <property type="match status" value="1"/>
</dbReference>
<reference evidence="3" key="1">
    <citation type="journal article" date="2019" name="Int. J. Syst. Evol. Microbiol.">
        <title>The Global Catalogue of Microorganisms (GCM) 10K type strain sequencing project: providing services to taxonomists for standard genome sequencing and annotation.</title>
        <authorList>
            <consortium name="The Broad Institute Genomics Platform"/>
            <consortium name="The Broad Institute Genome Sequencing Center for Infectious Disease"/>
            <person name="Wu L."/>
            <person name="Ma J."/>
        </authorList>
    </citation>
    <scope>NUCLEOTIDE SEQUENCE [LARGE SCALE GENOMIC DNA]</scope>
    <source>
        <strain evidence="3">KCTC 42805</strain>
    </source>
</reference>
<evidence type="ECO:0000313" key="2">
    <source>
        <dbReference type="EMBL" id="MFD2570336.1"/>
    </source>
</evidence>